<reference evidence="9" key="1">
    <citation type="submission" date="2021-10" db="EMBL/GenBank/DDBJ databases">
        <title>Tropical sea cucumber genome reveals ecological adaptation and Cuvierian tubules defense mechanism.</title>
        <authorList>
            <person name="Chen T."/>
        </authorList>
    </citation>
    <scope>NUCLEOTIDE SEQUENCE</scope>
    <source>
        <strain evidence="9">Nanhai2018</strain>
        <tissue evidence="9">Muscle</tissue>
    </source>
</reference>
<dbReference type="PANTHER" id="PTHR37984:SF8">
    <property type="entry name" value="CCHC-TYPE DOMAIN-CONTAINING PROTEIN"/>
    <property type="match status" value="1"/>
</dbReference>
<evidence type="ECO:0000256" key="6">
    <source>
        <dbReference type="ARBA" id="ARBA00022918"/>
    </source>
</evidence>
<dbReference type="PANTHER" id="PTHR37984">
    <property type="entry name" value="PROTEIN CBG26694"/>
    <property type="match status" value="1"/>
</dbReference>
<dbReference type="Pfam" id="PF17917">
    <property type="entry name" value="RT_RNaseH"/>
    <property type="match status" value="1"/>
</dbReference>
<sequence>MQEGLPVLYASRSMTSAERNYAQIEKEILAQVYGLERNHCYTYGRPIILWTDHKPLVAITNKPLASAPKRLQRLLLRLYQYEVEIRYKPGTELHLADTLSRAFVHEEQPNEHDFETVHLTELAVMEEQLKEIQTATQTDPGLQKVQLFILSGWHHRDTLPTGVLPYYSVKHELSIQDNVILKGDRIVVPKSARHAICRELHSANLGLESTLRLARESLYWPNMTSELKDYISKCETCNTSITSQPKEPLVNHELPDRPWEKIAIDFFTVDGSDYMVTVDWYSDYLNLIA</sequence>
<dbReference type="OrthoDB" id="10053647at2759"/>
<evidence type="ECO:0008006" key="11">
    <source>
        <dbReference type="Google" id="ProtNLM"/>
    </source>
</evidence>
<dbReference type="GO" id="GO:0016787">
    <property type="term" value="F:hydrolase activity"/>
    <property type="evidence" value="ECO:0007669"/>
    <property type="project" value="UniProtKB-KW"/>
</dbReference>
<proteinExistence type="predicted"/>
<keyword evidence="2" id="KW-0548">Nucleotidyltransferase</keyword>
<evidence type="ECO:0000259" key="8">
    <source>
        <dbReference type="Pfam" id="PF17921"/>
    </source>
</evidence>
<comment type="caution">
    <text evidence="9">The sequence shown here is derived from an EMBL/GenBank/DDBJ whole genome shotgun (WGS) entry which is preliminary data.</text>
</comment>
<dbReference type="InterPro" id="IPR043502">
    <property type="entry name" value="DNA/RNA_pol_sf"/>
</dbReference>
<protein>
    <recommendedName>
        <fullName evidence="11">Polyprotein</fullName>
    </recommendedName>
</protein>
<dbReference type="EMBL" id="JAIZAY010000002">
    <property type="protein sequence ID" value="KAJ8046887.1"/>
    <property type="molecule type" value="Genomic_DNA"/>
</dbReference>
<dbReference type="Proteomes" id="UP001152320">
    <property type="component" value="Chromosome 2"/>
</dbReference>
<keyword evidence="3" id="KW-0540">Nuclease</keyword>
<dbReference type="InterPro" id="IPR041373">
    <property type="entry name" value="RT_RNaseH"/>
</dbReference>
<dbReference type="FunFam" id="1.10.340.70:FF:000004">
    <property type="entry name" value="Retrovirus-related Pol polyprotein from transposon 297-like Protein"/>
    <property type="match status" value="1"/>
</dbReference>
<evidence type="ECO:0000313" key="9">
    <source>
        <dbReference type="EMBL" id="KAJ8046887.1"/>
    </source>
</evidence>
<evidence type="ECO:0000256" key="2">
    <source>
        <dbReference type="ARBA" id="ARBA00022695"/>
    </source>
</evidence>
<evidence type="ECO:0000256" key="1">
    <source>
        <dbReference type="ARBA" id="ARBA00022679"/>
    </source>
</evidence>
<keyword evidence="1" id="KW-0808">Transferase</keyword>
<accession>A0A9Q1HEQ2</accession>
<organism evidence="9 10">
    <name type="scientific">Holothuria leucospilota</name>
    <name type="common">Black long sea cucumber</name>
    <name type="synonym">Mertensiothuria leucospilota</name>
    <dbReference type="NCBI Taxonomy" id="206669"/>
    <lineage>
        <taxon>Eukaryota</taxon>
        <taxon>Metazoa</taxon>
        <taxon>Echinodermata</taxon>
        <taxon>Eleutherozoa</taxon>
        <taxon>Echinozoa</taxon>
        <taxon>Holothuroidea</taxon>
        <taxon>Aspidochirotacea</taxon>
        <taxon>Aspidochirotida</taxon>
        <taxon>Holothuriidae</taxon>
        <taxon>Holothuria</taxon>
    </lineage>
</organism>
<keyword evidence="4" id="KW-0255">Endonuclease</keyword>
<dbReference type="GO" id="GO:0004519">
    <property type="term" value="F:endonuclease activity"/>
    <property type="evidence" value="ECO:0007669"/>
    <property type="project" value="UniProtKB-KW"/>
</dbReference>
<keyword evidence="10" id="KW-1185">Reference proteome</keyword>
<evidence type="ECO:0000256" key="4">
    <source>
        <dbReference type="ARBA" id="ARBA00022759"/>
    </source>
</evidence>
<feature type="domain" description="Reverse transcriptase RNase H-like" evidence="7">
    <location>
        <begin position="5"/>
        <end position="81"/>
    </location>
</feature>
<dbReference type="InterPro" id="IPR041588">
    <property type="entry name" value="Integrase_H2C2"/>
</dbReference>
<dbReference type="GO" id="GO:0003964">
    <property type="term" value="F:RNA-directed DNA polymerase activity"/>
    <property type="evidence" value="ECO:0007669"/>
    <property type="project" value="UniProtKB-KW"/>
</dbReference>
<dbReference type="SUPFAM" id="SSF56672">
    <property type="entry name" value="DNA/RNA polymerases"/>
    <property type="match status" value="1"/>
</dbReference>
<dbReference type="AlphaFoldDB" id="A0A9Q1HEQ2"/>
<evidence type="ECO:0000259" key="7">
    <source>
        <dbReference type="Pfam" id="PF17917"/>
    </source>
</evidence>
<evidence type="ECO:0000256" key="3">
    <source>
        <dbReference type="ARBA" id="ARBA00022722"/>
    </source>
</evidence>
<feature type="domain" description="Integrase zinc-binding" evidence="8">
    <location>
        <begin position="188"/>
        <end position="239"/>
    </location>
</feature>
<keyword evidence="5" id="KW-0378">Hydrolase</keyword>
<evidence type="ECO:0000256" key="5">
    <source>
        <dbReference type="ARBA" id="ARBA00022801"/>
    </source>
</evidence>
<keyword evidence="6" id="KW-0695">RNA-directed DNA polymerase</keyword>
<dbReference type="InterPro" id="IPR050951">
    <property type="entry name" value="Retrovirus_Pol_polyprotein"/>
</dbReference>
<name>A0A9Q1HEQ2_HOLLE</name>
<dbReference type="Pfam" id="PF17921">
    <property type="entry name" value="Integrase_H2C2"/>
    <property type="match status" value="1"/>
</dbReference>
<dbReference type="Gene3D" id="1.10.340.70">
    <property type="match status" value="1"/>
</dbReference>
<evidence type="ECO:0000313" key="10">
    <source>
        <dbReference type="Proteomes" id="UP001152320"/>
    </source>
</evidence>
<gene>
    <name evidence="9" type="ORF">HOLleu_05717</name>
</gene>